<feature type="compositionally biased region" description="Pro residues" evidence="1">
    <location>
        <begin position="11"/>
        <end position="23"/>
    </location>
</feature>
<dbReference type="AlphaFoldDB" id="A0A218Z6D3"/>
<protein>
    <submittedName>
        <fullName evidence="2">Uncharacterized protein</fullName>
    </submittedName>
</protein>
<accession>A0A218Z6D3</accession>
<feature type="region of interest" description="Disordered" evidence="1">
    <location>
        <begin position="1"/>
        <end position="55"/>
    </location>
</feature>
<evidence type="ECO:0000313" key="2">
    <source>
        <dbReference type="EMBL" id="OWP03641.1"/>
    </source>
</evidence>
<keyword evidence="3" id="KW-1185">Reference proteome</keyword>
<dbReference type="InParanoid" id="A0A218Z6D3"/>
<feature type="compositionally biased region" description="Basic residues" evidence="1">
    <location>
        <begin position="190"/>
        <end position="205"/>
    </location>
</feature>
<dbReference type="Proteomes" id="UP000242519">
    <property type="component" value="Unassembled WGS sequence"/>
</dbReference>
<proteinExistence type="predicted"/>
<reference evidence="2 3" key="1">
    <citation type="submission" date="2017-04" db="EMBL/GenBank/DDBJ databases">
        <title>Draft genome sequence of Marssonina coronaria NL1: causal agent of apple blotch.</title>
        <authorList>
            <person name="Cheng Q."/>
        </authorList>
    </citation>
    <scope>NUCLEOTIDE SEQUENCE [LARGE SCALE GENOMIC DNA]</scope>
    <source>
        <strain evidence="2 3">NL1</strain>
    </source>
</reference>
<feature type="compositionally biased region" description="Basic and acidic residues" evidence="1">
    <location>
        <begin position="235"/>
        <end position="249"/>
    </location>
</feature>
<evidence type="ECO:0000256" key="1">
    <source>
        <dbReference type="SAM" id="MobiDB-lite"/>
    </source>
</evidence>
<dbReference type="EMBL" id="MZNU01000175">
    <property type="protein sequence ID" value="OWP03641.1"/>
    <property type="molecule type" value="Genomic_DNA"/>
</dbReference>
<gene>
    <name evidence="2" type="ORF">B2J93_3262</name>
</gene>
<sequence length="264" mass="28308">MSAALCSGCKPPVPPPPPPPAAAPPSINLAACGDQTQTPARIPGNRRSSQGLDLGPGAFITRGRVMSRTSLVVAGEAAVDLRRAGRDESSQGRGDAALCGWWPLPAAAGRSGRAPIPKTRNLVSGLPARGALRPVGIYLSLAMLCNDADRISTNDGFGLRTRGSGNLVQPRTAFPAPPQSHGRSATRWFTARHRLRPRGKRRSRPRAGLDSPARRHRRRRADAAIHALHRPARGQGDRQAESHRPRTDAVSRVGNKQDYCTRRL</sequence>
<name>A0A218Z6D3_9HELO</name>
<organism evidence="2 3">
    <name type="scientific">Diplocarpon coronariae</name>
    <dbReference type="NCBI Taxonomy" id="2795749"/>
    <lineage>
        <taxon>Eukaryota</taxon>
        <taxon>Fungi</taxon>
        <taxon>Dikarya</taxon>
        <taxon>Ascomycota</taxon>
        <taxon>Pezizomycotina</taxon>
        <taxon>Leotiomycetes</taxon>
        <taxon>Helotiales</taxon>
        <taxon>Drepanopezizaceae</taxon>
        <taxon>Diplocarpon</taxon>
    </lineage>
</organism>
<feature type="region of interest" description="Disordered" evidence="1">
    <location>
        <begin position="162"/>
        <end position="264"/>
    </location>
</feature>
<evidence type="ECO:0000313" key="3">
    <source>
        <dbReference type="Proteomes" id="UP000242519"/>
    </source>
</evidence>
<comment type="caution">
    <text evidence="2">The sequence shown here is derived from an EMBL/GenBank/DDBJ whole genome shotgun (WGS) entry which is preliminary data.</text>
</comment>